<evidence type="ECO:0000313" key="9">
    <source>
        <dbReference type="Proteomes" id="UP001198182"/>
    </source>
</evidence>
<dbReference type="Pfam" id="PF01189">
    <property type="entry name" value="Methyltr_RsmB-F"/>
    <property type="match status" value="1"/>
</dbReference>
<keyword evidence="2 6" id="KW-0489">Methyltransferase</keyword>
<dbReference type="Proteomes" id="UP001198182">
    <property type="component" value="Unassembled WGS sequence"/>
</dbReference>
<sequence>MELPVLFEERMRRMLPPEEYEQFLKSYEREKYHALRVNTLKIRRKEFLERGLFDLEPVPWCENGFYYGENERPGKHPFHEAGLYYIQEPSAMSAAALADVQPGEYVLDLCAAPGGKSTQLASALQGQGLLVANEIHPARAKILSQNIERMGVRNALVTNETPQSLALRFPAFFDRIIVDAPCSGEGMFFKEEQALIHWSPENVQMCASRQDEILEEAAKMLAPGGTLVYSTCTFAPEEDEGSMVRFLNAHPEFSVKKVPSPEGFRPGHPEWVDGPEELKATFRLWPHVLKGEGHYAAVLQKAGELPEHASFGKVPKADRAVCRAWEEFAAVNLRETPEGIPVLFGEQLYLLPVAIPLKGLKVLRPGLHVGTWKKNRLEPAHALAMVLRAQEAARSLELHPNPDESWDMVSAWLRGESVPADGENGWTLALAEGYPIGWGKVSGGQLKNHYPKGLRR</sequence>
<feature type="binding site" evidence="6">
    <location>
        <begin position="110"/>
        <end position="116"/>
    </location>
    <ligand>
        <name>S-adenosyl-L-methionine</name>
        <dbReference type="ChEBI" id="CHEBI:59789"/>
    </ligand>
</feature>
<gene>
    <name evidence="8" type="ORF">LKD81_06950</name>
</gene>
<dbReference type="RefSeq" id="WP_308453376.1">
    <property type="nucleotide sequence ID" value="NZ_JAJEQR010000016.1"/>
</dbReference>
<dbReference type="PANTHER" id="PTHR22807:SF30">
    <property type="entry name" value="28S RRNA (CYTOSINE(4447)-C(5))-METHYLTRANSFERASE-RELATED"/>
    <property type="match status" value="1"/>
</dbReference>
<evidence type="ECO:0000256" key="3">
    <source>
        <dbReference type="ARBA" id="ARBA00022679"/>
    </source>
</evidence>
<dbReference type="GO" id="GO:0001510">
    <property type="term" value="P:RNA methylation"/>
    <property type="evidence" value="ECO:0007669"/>
    <property type="project" value="InterPro"/>
</dbReference>
<evidence type="ECO:0000256" key="2">
    <source>
        <dbReference type="ARBA" id="ARBA00022603"/>
    </source>
</evidence>
<name>A0AAE3JEY9_9FIRM</name>
<evidence type="ECO:0000256" key="4">
    <source>
        <dbReference type="ARBA" id="ARBA00022691"/>
    </source>
</evidence>
<dbReference type="Gene3D" id="2.30.130.60">
    <property type="match status" value="1"/>
</dbReference>
<dbReference type="PRINTS" id="PR02008">
    <property type="entry name" value="RCMTFAMILY"/>
</dbReference>
<feature type="binding site" evidence="6">
    <location>
        <position position="134"/>
    </location>
    <ligand>
        <name>S-adenosyl-L-methionine</name>
        <dbReference type="ChEBI" id="CHEBI:59789"/>
    </ligand>
</feature>
<dbReference type="Pfam" id="PF17125">
    <property type="entry name" value="Methyltr_RsmF_N"/>
    <property type="match status" value="1"/>
</dbReference>
<keyword evidence="4 6" id="KW-0949">S-adenosyl-L-methionine</keyword>
<evidence type="ECO:0000256" key="6">
    <source>
        <dbReference type="PROSITE-ProRule" id="PRU01023"/>
    </source>
</evidence>
<dbReference type="GO" id="GO:0008173">
    <property type="term" value="F:RNA methyltransferase activity"/>
    <property type="evidence" value="ECO:0007669"/>
    <property type="project" value="InterPro"/>
</dbReference>
<comment type="similarity">
    <text evidence="6">Belongs to the class I-like SAM-binding methyltransferase superfamily. RsmB/NOP family.</text>
</comment>
<dbReference type="GO" id="GO:0003723">
    <property type="term" value="F:RNA binding"/>
    <property type="evidence" value="ECO:0007669"/>
    <property type="project" value="UniProtKB-UniRule"/>
</dbReference>
<organism evidence="8 9">
    <name type="scientific">Hominifimenecus microfluidus</name>
    <dbReference type="NCBI Taxonomy" id="2885348"/>
    <lineage>
        <taxon>Bacteria</taxon>
        <taxon>Bacillati</taxon>
        <taxon>Bacillota</taxon>
        <taxon>Clostridia</taxon>
        <taxon>Lachnospirales</taxon>
        <taxon>Lachnospiraceae</taxon>
        <taxon>Hominifimenecus</taxon>
    </lineage>
</organism>
<reference evidence="8" key="1">
    <citation type="submission" date="2021-10" db="EMBL/GenBank/DDBJ databases">
        <title>Anaerobic single-cell dispensing facilitates the cultivation of human gut bacteria.</title>
        <authorList>
            <person name="Afrizal A."/>
        </authorList>
    </citation>
    <scope>NUCLEOTIDE SEQUENCE</scope>
    <source>
        <strain evidence="8">CLA-AA-H215</strain>
    </source>
</reference>
<dbReference type="Gene3D" id="3.40.50.150">
    <property type="entry name" value="Vaccinia Virus protein VP39"/>
    <property type="match status" value="1"/>
</dbReference>
<evidence type="ECO:0000256" key="5">
    <source>
        <dbReference type="ARBA" id="ARBA00022884"/>
    </source>
</evidence>
<proteinExistence type="inferred from homology"/>
<dbReference type="InterPro" id="IPR027391">
    <property type="entry name" value="Nol1_Nop2_Fmu_2"/>
</dbReference>
<evidence type="ECO:0000313" key="8">
    <source>
        <dbReference type="EMBL" id="MCC2230738.1"/>
    </source>
</evidence>
<dbReference type="SUPFAM" id="SSF53335">
    <property type="entry name" value="S-adenosyl-L-methionine-dependent methyltransferases"/>
    <property type="match status" value="1"/>
</dbReference>
<protein>
    <submittedName>
        <fullName evidence="8">RsmF rRNA methyltransferase first C-terminal domain-containing protein</fullName>
    </submittedName>
</protein>
<feature type="active site" description="Nucleophile" evidence="6">
    <location>
        <position position="232"/>
    </location>
</feature>
<dbReference type="CDD" id="cd02440">
    <property type="entry name" value="AdoMet_MTases"/>
    <property type="match status" value="1"/>
</dbReference>
<keyword evidence="9" id="KW-1185">Reference proteome</keyword>
<evidence type="ECO:0000259" key="7">
    <source>
        <dbReference type="PROSITE" id="PS51686"/>
    </source>
</evidence>
<keyword evidence="3 6" id="KW-0808">Transferase</keyword>
<feature type="binding site" evidence="6">
    <location>
        <position position="179"/>
    </location>
    <ligand>
        <name>S-adenosyl-L-methionine</name>
        <dbReference type="ChEBI" id="CHEBI:59789"/>
    </ligand>
</feature>
<dbReference type="InterPro" id="IPR049560">
    <property type="entry name" value="MeTrfase_RsmB-F_NOP2_cat"/>
</dbReference>
<dbReference type="Pfam" id="PF13636">
    <property type="entry name" value="Methyltranf_PUA"/>
    <property type="match status" value="1"/>
</dbReference>
<comment type="caution">
    <text evidence="6">Lacks conserved residue(s) required for the propagation of feature annotation.</text>
</comment>
<keyword evidence="1" id="KW-0963">Cytoplasm</keyword>
<dbReference type="InterPro" id="IPR001678">
    <property type="entry name" value="MeTrfase_RsmB-F_NOP2_dom"/>
</dbReference>
<keyword evidence="5 6" id="KW-0694">RNA-binding</keyword>
<accession>A0AAE3JEY9</accession>
<dbReference type="PANTHER" id="PTHR22807">
    <property type="entry name" value="NOP2 YEAST -RELATED NOL1/NOP2/FMU SUN DOMAIN-CONTAINING"/>
    <property type="match status" value="1"/>
</dbReference>
<evidence type="ECO:0000256" key="1">
    <source>
        <dbReference type="ARBA" id="ARBA00022490"/>
    </source>
</evidence>
<dbReference type="InterPro" id="IPR029063">
    <property type="entry name" value="SAM-dependent_MTases_sf"/>
</dbReference>
<dbReference type="InterPro" id="IPR031340">
    <property type="entry name" value="RsmF_methylt_CI"/>
</dbReference>
<dbReference type="AlphaFoldDB" id="A0AAE3JEY9"/>
<dbReference type="PROSITE" id="PS51686">
    <property type="entry name" value="SAM_MT_RSMB_NOP"/>
    <property type="match status" value="1"/>
</dbReference>
<dbReference type="InterPro" id="IPR031341">
    <property type="entry name" value="Methyltr_RsmF_N"/>
</dbReference>
<dbReference type="Gene3D" id="3.30.70.1170">
    <property type="entry name" value="Sun protein, domain 3"/>
    <property type="match status" value="1"/>
</dbReference>
<dbReference type="EMBL" id="JAJEQR010000016">
    <property type="protein sequence ID" value="MCC2230738.1"/>
    <property type="molecule type" value="Genomic_DNA"/>
</dbReference>
<dbReference type="InterPro" id="IPR023267">
    <property type="entry name" value="RCMT"/>
</dbReference>
<dbReference type="CDD" id="cd21147">
    <property type="entry name" value="RsmF_methylt_CTD1"/>
    <property type="match status" value="1"/>
</dbReference>
<feature type="domain" description="SAM-dependent MTase RsmB/NOP-type" evidence="7">
    <location>
        <begin position="7"/>
        <end position="302"/>
    </location>
</feature>
<comment type="caution">
    <text evidence="8">The sequence shown here is derived from an EMBL/GenBank/DDBJ whole genome shotgun (WGS) entry which is preliminary data.</text>
</comment>
<dbReference type="Pfam" id="PF17126">
    <property type="entry name" value="RsmF_methylt_CI"/>
    <property type="match status" value="1"/>
</dbReference>